<name>D5PA68_9MYCO</name>
<protein>
    <submittedName>
        <fullName evidence="5">Polysaccharide deacetylase</fullName>
    </submittedName>
</protein>
<dbReference type="PANTHER" id="PTHR10587">
    <property type="entry name" value="GLYCOSYL TRANSFERASE-RELATED"/>
    <property type="match status" value="1"/>
</dbReference>
<dbReference type="Proteomes" id="UP000003653">
    <property type="component" value="Unassembled WGS sequence"/>
</dbReference>
<dbReference type="GO" id="GO:0046872">
    <property type="term" value="F:metal ion binding"/>
    <property type="evidence" value="ECO:0007669"/>
    <property type="project" value="UniProtKB-KW"/>
</dbReference>
<dbReference type="PANTHER" id="PTHR10587:SF133">
    <property type="entry name" value="CHITIN DEACETYLASE 1-RELATED"/>
    <property type="match status" value="1"/>
</dbReference>
<feature type="domain" description="NodB homology" evidence="4">
    <location>
        <begin position="117"/>
        <end position="309"/>
    </location>
</feature>
<dbReference type="HOGENOM" id="CLU_021264_9_1_11"/>
<dbReference type="InterPro" id="IPR011330">
    <property type="entry name" value="Glyco_hydro/deAcase_b/a-brl"/>
</dbReference>
<dbReference type="GO" id="GO:0016810">
    <property type="term" value="F:hydrolase activity, acting on carbon-nitrogen (but not peptide) bonds"/>
    <property type="evidence" value="ECO:0007669"/>
    <property type="project" value="InterPro"/>
</dbReference>
<dbReference type="Gene3D" id="3.20.20.370">
    <property type="entry name" value="Glycoside hydrolase/deacetylase"/>
    <property type="match status" value="1"/>
</dbReference>
<dbReference type="InterPro" id="IPR002509">
    <property type="entry name" value="NODB_dom"/>
</dbReference>
<keyword evidence="1" id="KW-0479">Metal-binding</keyword>
<dbReference type="eggNOG" id="COG0726">
    <property type="taxonomic scope" value="Bacteria"/>
</dbReference>
<dbReference type="GO" id="GO:0016020">
    <property type="term" value="C:membrane"/>
    <property type="evidence" value="ECO:0007669"/>
    <property type="project" value="TreeGrafter"/>
</dbReference>
<dbReference type="InterPro" id="IPR050248">
    <property type="entry name" value="Polysacc_deacetylase_ArnD"/>
</dbReference>
<dbReference type="SUPFAM" id="SSF88713">
    <property type="entry name" value="Glycoside hydrolase/deacetylase"/>
    <property type="match status" value="1"/>
</dbReference>
<evidence type="ECO:0000256" key="1">
    <source>
        <dbReference type="ARBA" id="ARBA00022723"/>
    </source>
</evidence>
<evidence type="ECO:0000256" key="3">
    <source>
        <dbReference type="SAM" id="MobiDB-lite"/>
    </source>
</evidence>
<dbReference type="PROSITE" id="PS51677">
    <property type="entry name" value="NODB"/>
    <property type="match status" value="1"/>
</dbReference>
<feature type="compositionally biased region" description="Basic and acidic residues" evidence="3">
    <location>
        <begin position="1"/>
        <end position="10"/>
    </location>
</feature>
<keyword evidence="6" id="KW-1185">Reference proteome</keyword>
<dbReference type="Pfam" id="PF01522">
    <property type="entry name" value="Polysacc_deac_1"/>
    <property type="match status" value="1"/>
</dbReference>
<evidence type="ECO:0000313" key="6">
    <source>
        <dbReference type="Proteomes" id="UP000003653"/>
    </source>
</evidence>
<comment type="caution">
    <text evidence="5">The sequence shown here is derived from an EMBL/GenBank/DDBJ whole genome shotgun (WGS) entry which is preliminary data.</text>
</comment>
<evidence type="ECO:0000259" key="4">
    <source>
        <dbReference type="PROSITE" id="PS51677"/>
    </source>
</evidence>
<feature type="region of interest" description="Disordered" evidence="3">
    <location>
        <begin position="1"/>
        <end position="32"/>
    </location>
</feature>
<dbReference type="CDD" id="cd10917">
    <property type="entry name" value="CE4_NodB_like_6s_7s"/>
    <property type="match status" value="1"/>
</dbReference>
<organism evidence="5 6">
    <name type="scientific">Mycobacterium parascrofulaceum ATCC BAA-614</name>
    <dbReference type="NCBI Taxonomy" id="525368"/>
    <lineage>
        <taxon>Bacteria</taxon>
        <taxon>Bacillati</taxon>
        <taxon>Actinomycetota</taxon>
        <taxon>Actinomycetes</taxon>
        <taxon>Mycobacteriales</taxon>
        <taxon>Mycobacteriaceae</taxon>
        <taxon>Mycobacterium</taxon>
        <taxon>Mycobacterium simiae complex</taxon>
    </lineage>
</organism>
<evidence type="ECO:0000256" key="2">
    <source>
        <dbReference type="ARBA" id="ARBA00022801"/>
    </source>
</evidence>
<dbReference type="EMBL" id="ADNV01000232">
    <property type="protein sequence ID" value="EFG77056.1"/>
    <property type="molecule type" value="Genomic_DNA"/>
</dbReference>
<keyword evidence="2" id="KW-0378">Hydrolase</keyword>
<evidence type="ECO:0000313" key="5">
    <source>
        <dbReference type="EMBL" id="EFG77056.1"/>
    </source>
</evidence>
<dbReference type="AlphaFoldDB" id="D5PA68"/>
<reference evidence="5 6" key="1">
    <citation type="submission" date="2010-04" db="EMBL/GenBank/DDBJ databases">
        <authorList>
            <person name="Muzny D."/>
            <person name="Qin X."/>
            <person name="Deng J."/>
            <person name="Jiang H."/>
            <person name="Liu Y."/>
            <person name="Qu J."/>
            <person name="Song X.-Z."/>
            <person name="Zhang L."/>
            <person name="Thornton R."/>
            <person name="Coyle M."/>
            <person name="Francisco L."/>
            <person name="Jackson L."/>
            <person name="Javaid M."/>
            <person name="Korchina V."/>
            <person name="Kovar C."/>
            <person name="Mata R."/>
            <person name="Mathew T."/>
            <person name="Ngo R."/>
            <person name="Nguyen L."/>
            <person name="Nguyen N."/>
            <person name="Okwuonu G."/>
            <person name="Ongeri F."/>
            <person name="Pham C."/>
            <person name="Simmons D."/>
            <person name="Wilczek-Boney K."/>
            <person name="Hale W."/>
            <person name="Jakkamsetti A."/>
            <person name="Pham P."/>
            <person name="Ruth R."/>
            <person name="San Lucas F."/>
            <person name="Warren J."/>
            <person name="Zhang J."/>
            <person name="Zhao Z."/>
            <person name="Zhou C."/>
            <person name="Zhu D."/>
            <person name="Lee S."/>
            <person name="Bess C."/>
            <person name="Blankenburg K."/>
            <person name="Forbes L."/>
            <person name="Fu Q."/>
            <person name="Gubbala S."/>
            <person name="Hirani K."/>
            <person name="Jayaseelan J.C."/>
            <person name="Lara F."/>
            <person name="Munidasa M."/>
            <person name="Palculict T."/>
            <person name="Patil S."/>
            <person name="Pu L.-L."/>
            <person name="Saada N."/>
            <person name="Tang L."/>
            <person name="Weissenberger G."/>
            <person name="Zhu Y."/>
            <person name="Hemphill L."/>
            <person name="Shang Y."/>
            <person name="Youmans B."/>
            <person name="Ayvaz T."/>
            <person name="Ross M."/>
            <person name="Santibanez J."/>
            <person name="Aqrawi P."/>
            <person name="Gross S."/>
            <person name="Joshi V."/>
            <person name="Fowler G."/>
            <person name="Nazareth L."/>
            <person name="Reid J."/>
            <person name="Worley K."/>
            <person name="Petrosino J."/>
            <person name="Highlander S."/>
            <person name="Gibbs R."/>
        </authorList>
    </citation>
    <scope>NUCLEOTIDE SEQUENCE [LARGE SCALE GENOMIC DNA]</scope>
    <source>
        <strain evidence="5 6">ATCC BAA-614</strain>
    </source>
</reference>
<dbReference type="GO" id="GO:0005975">
    <property type="term" value="P:carbohydrate metabolic process"/>
    <property type="evidence" value="ECO:0007669"/>
    <property type="project" value="InterPro"/>
</dbReference>
<gene>
    <name evidence="5" type="ORF">HMPREF0591_3062</name>
</gene>
<proteinExistence type="predicted"/>
<sequence>MTGDFLRDGRPLGGAAGGAVRRNHRRVPPGSVAPGFRLPALNRRQFLGSLAASVVAGVGAARLIVDPQPRTFAQVPPGSAATSGPTAPAALLPPPPSSARIPLPGGGALIKLPGEGDLLALTVDDGVNSEVVRAYTQFAKDTGVRLTYFVNGTYDSWTENKEMLRPLVDSGQIQLGNHTWSHPDLTTLPREEVAEQLTRNDEFLKKTYGVGAKPYWRPPYAKRNAAVDAVAADLGYTVPTLWSGSLSDSTLITEEYIVRMADQYFTAQAIVIGHLNHLPVTHVYPQLVDVIRERNLRTVTLNDVFLKTP</sequence>
<accession>D5PA68</accession>